<dbReference type="AlphaFoldDB" id="A0A540WIF0"/>
<dbReference type="OrthoDB" id="5525078at2"/>
<keyword evidence="3" id="KW-1185">Reference proteome</keyword>
<organism evidence="2 3">
    <name type="scientific">Myxococcus llanfairpwllgwyngyllgogerychwyrndrobwllllantysiliogogogochensis</name>
    <dbReference type="NCBI Taxonomy" id="2590453"/>
    <lineage>
        <taxon>Bacteria</taxon>
        <taxon>Pseudomonadati</taxon>
        <taxon>Myxococcota</taxon>
        <taxon>Myxococcia</taxon>
        <taxon>Myxococcales</taxon>
        <taxon>Cystobacterineae</taxon>
        <taxon>Myxococcaceae</taxon>
        <taxon>Myxococcus</taxon>
    </lineage>
</organism>
<comment type="caution">
    <text evidence="2">The sequence shown here is derived from an EMBL/GenBank/DDBJ whole genome shotgun (WGS) entry which is preliminary data.</text>
</comment>
<dbReference type="Proteomes" id="UP000315369">
    <property type="component" value="Unassembled WGS sequence"/>
</dbReference>
<dbReference type="PROSITE" id="PS51257">
    <property type="entry name" value="PROKAR_LIPOPROTEIN"/>
    <property type="match status" value="1"/>
</dbReference>
<proteinExistence type="predicted"/>
<evidence type="ECO:0000256" key="1">
    <source>
        <dbReference type="SAM" id="SignalP"/>
    </source>
</evidence>
<feature type="signal peptide" evidence="1">
    <location>
        <begin position="1"/>
        <end position="19"/>
    </location>
</feature>
<sequence length="114" mass="12208">MKNLMNPLMMALVSMACLSACGGAPEEMAEEAALPDPSTAVLSKDRVPGEVSASWTANCAGWADGGRTCSWRCRSSSEWMWATQSVAYGQCNAYANNFCGRDAYATCWSSNPHP</sequence>
<name>A0A540WIF0_9BACT</name>
<reference evidence="2 3" key="1">
    <citation type="submission" date="2019-06" db="EMBL/GenBank/DDBJ databases">
        <authorList>
            <person name="Livingstone P."/>
            <person name="Whitworth D."/>
        </authorList>
    </citation>
    <scope>NUCLEOTIDE SEQUENCE [LARGE SCALE GENOMIC DNA]</scope>
    <source>
        <strain evidence="2 3">AM401</strain>
    </source>
</reference>
<accession>A0A540WIF0</accession>
<protein>
    <recommendedName>
        <fullName evidence="4">Lipoprotein</fullName>
    </recommendedName>
</protein>
<evidence type="ECO:0008006" key="4">
    <source>
        <dbReference type="Google" id="ProtNLM"/>
    </source>
</evidence>
<feature type="chain" id="PRO_5021760497" description="Lipoprotein" evidence="1">
    <location>
        <begin position="20"/>
        <end position="114"/>
    </location>
</feature>
<dbReference type="RefSeq" id="WP_141649333.1">
    <property type="nucleotide sequence ID" value="NZ_VIFM01000449.1"/>
</dbReference>
<gene>
    <name evidence="2" type="ORF">FJV41_48030</name>
</gene>
<evidence type="ECO:0000313" key="2">
    <source>
        <dbReference type="EMBL" id="TQF08788.1"/>
    </source>
</evidence>
<keyword evidence="1" id="KW-0732">Signal</keyword>
<dbReference type="EMBL" id="VIFM01000449">
    <property type="protein sequence ID" value="TQF08788.1"/>
    <property type="molecule type" value="Genomic_DNA"/>
</dbReference>
<evidence type="ECO:0000313" key="3">
    <source>
        <dbReference type="Proteomes" id="UP000315369"/>
    </source>
</evidence>